<dbReference type="AlphaFoldDB" id="A0A342RZC1"/>
<dbReference type="RefSeq" id="YP_009295583.1">
    <property type="nucleotide sequence ID" value="NC_031167.1"/>
</dbReference>
<reference evidence="1" key="1">
    <citation type="journal article" date="2016" name="Mitochondrial DNA Part B Resour">
        <title>Organellar genome analysis of the heteromorphic red alga Mastocarpus papillatus (Phyllophoraceae, Rhodophyta).</title>
        <authorList>
            <person name="Hughey J.R."/>
            <person name="Mumford T.F."/>
            <person name="Navarrete-Fernandez T.M."/>
            <person name="Huber S.R."/>
            <person name="Freese J.M."/>
            <person name="Murray E.M.C."/>
            <person name="Sissini M.N."/>
            <person name="Gentilhomme A."/>
        </authorList>
    </citation>
    <scope>NUCLEOTIDE SEQUENCE</scope>
</reference>
<proteinExistence type="predicted"/>
<name>A0A342RZC1_9FLOR</name>
<gene>
    <name evidence="1" type="primary">ycf65</name>
</gene>
<protein>
    <submittedName>
        <fullName evidence="1">Conserved hypothetical plastid protein</fullName>
    </submittedName>
</protein>
<dbReference type="EMBL" id="KX525588">
    <property type="protein sequence ID" value="AOL58067.1"/>
    <property type="molecule type" value="Genomic_DNA"/>
</dbReference>
<organism evidence="1">
    <name type="scientific">Mastocarpus papillatus</name>
    <dbReference type="NCBI Taxonomy" id="31436"/>
    <lineage>
        <taxon>Eukaryota</taxon>
        <taxon>Rhodophyta</taxon>
        <taxon>Florideophyceae</taxon>
        <taxon>Rhodymeniophycidae</taxon>
        <taxon>Gigartinales</taxon>
        <taxon>Phyllophoraceae</taxon>
        <taxon>Mastocarpus</taxon>
    </lineage>
</organism>
<sequence length="157" mass="18910">MNQKLNLKQRLDFILITAEALDLYALTDEKKLYTLHTYNILLIKFGNYIRHADKSSKLQFKQQIKFIQFFYTLVNKSYLHNLALEILNDSCNKKKSLLTVQYIHRFTYIYNQTQDYYNTYSKHKDLKIDNIAITNLYVINKICSKYGVFFLIKYLYN</sequence>
<evidence type="ECO:0000313" key="1">
    <source>
        <dbReference type="EMBL" id="AOL58067.1"/>
    </source>
</evidence>
<accession>A0A342RZC1</accession>
<geneLocation type="plastid" evidence="1"/>
<keyword evidence="1" id="KW-0934">Plastid</keyword>
<dbReference type="GeneID" id="29072030"/>